<dbReference type="RefSeq" id="XP_042916076.1">
    <property type="nucleotide sequence ID" value="XM_043071317.1"/>
</dbReference>
<dbReference type="InParanoid" id="A0A2K3CVB7"/>
<dbReference type="Gramene" id="PNW72222">
    <property type="protein sequence ID" value="PNW72222"/>
    <property type="gene ID" value="CHLRE_16g677050v5"/>
</dbReference>
<name>A0A2K3CVB7_CHLRE</name>
<dbReference type="SUPFAM" id="SSF53850">
    <property type="entry name" value="Periplasmic binding protein-like II"/>
    <property type="match status" value="1"/>
</dbReference>
<dbReference type="GO" id="GO:0004016">
    <property type="term" value="F:adenylate cyclase activity"/>
    <property type="evidence" value="ECO:0000318"/>
    <property type="project" value="GO_Central"/>
</dbReference>
<feature type="compositionally biased region" description="Gly residues" evidence="1">
    <location>
        <begin position="1322"/>
        <end position="1334"/>
    </location>
</feature>
<dbReference type="EMBL" id="CM008977">
    <property type="protein sequence ID" value="PNW72222.1"/>
    <property type="molecule type" value="Genomic_DNA"/>
</dbReference>
<sequence>MVAHSASLWIQASAQTISSLNATQQACINVAAEDVLASCAYNTSGSREQAFAKVVSRSYALCVEGNGTSGASGTDQQLQVMVPTRLFPAYSRLARSYSLASSRSVAVIPVDEDQLLQEALFEFSNKLNTMHDAWILQLDSYWQLEALGGVLDLTNFTATITTTAAAVAASSGASGSTHNSAGGSAGAATVWGDWSEVPPAFRRLSYSYDTANSAPGAPATPTQMSVPLDGSAPMMLYRTDLFAAAGLSRPPATWAEVLTAAAALNGTDMDGDGEEDFALCFRPDPDCSYTSALGMVLLPYLQYNGTATGGLLAPEDLQPLLDTPGAAAALAVFKSLLAFHIPLDLQGIECAAGDVALAFAEGECAMAFGWGELFKLSEISSSAPAFGGPADNSSAASALGQRTAKGRYAMTPLPGSTQVYDRQRRELVECGSAAQCPYGAGGLPETVTTADGRTLYVNRAPYLPYTGVVGLVAAAVDPERQRRAFDFLTYLSAANLNLSLASDNPIVPFRTNALTTARIPDFVAAGFDEAAVRSYMSVVNATVNHPNLAPGPIIPRGDMLRALMGVAAANLSAGMEAAEVAAGLQAQVVDQVLDYQPAWTWRLGLKTAYWAFTGYTPPPANGTADGAADSTQMPAVSLAVPVASAVVVLLLSTLYEFKKHRQHRSLFGKVVAPGPFEDTTLLVTDIQDSTALWEMLPSTVMDRAIKEHHACLRKLLLKHSGYESATEGDSFLLAFHSPEDALLFAMEAQVALLECGWPMELLDCDVCRPAYVAHNDSDKRANLLADAGDPGGGGGGLMALPRASSGLSNKSTSEEASSPQASHGLSSGAVVAPGESNTFLTACQASWKEATAATPNNVLIFRGLRVRMGMHTGISNEADVAYNKAAARMQYSGEILNYGKSVSDAAAGGMILLSEATYRRLPMERLWDKALVMHVGEYRLKDDLLVLPLYQVTGRRLMGRLGHLSGMRFKEQLSRGVFTAPLGAVAMVYVGVAGVPALLAWDEPITREALALLHACLAEHVRTWGGYLVEAADEQVHVVFPAASDAVMFCLAAHQAAMELPWPEPLLDHELAEELIVGDAVVFRGLRLKSGVDTGHAVGEVNALTGRICYRGKVVARAARVMQNASSNQVLTSGEAWAAALAGNAAVLQLRGVVGDRLGPFKLRGVAERVEVVQVRLRRLDLPGAEGWAQDLQQAGDGGAGAEGGAGDTASGDGPQSTRPGSLAAVDLAAAAGGGSERPMSGSRFGFLGRRSSHAAMMPPVNGTDHSGRGGAAMAPPLLPASRLGADGPGSPRLFGGLLRSARAQSFSAATSGLIARMTGRGRAGNGNGSGNGSGAPSRMHTSNQGAEGSGDSGSAAASGGGVTIASGSVAALQGAPDGGAVPAAANAHGGGASGGVPSGGVLRSLRLVSGGMGTGAAGAGAGVMGGTPRGTSAGVAFPFTSARRLLPSWGSTGQGHSSQDVAAVVATSIPANRGGASNSSNSHPYITDADVGAAAAATADAAAAVPLPPPVSMPAAALALPSQAADTLPGGGAATAGSAAAAAAATASLVAGGANPISPKAVDAAALTTAVPVSGPGAVSGGAPSSDGPGWFPGEMLADVLHGVQEEDEAAAAVAVARAVSGVGMVGALAAAAGGRQLAGGPAARDGSATVS</sequence>
<dbReference type="GO" id="GO:0035556">
    <property type="term" value="P:intracellular signal transduction"/>
    <property type="evidence" value="ECO:0007669"/>
    <property type="project" value="InterPro"/>
</dbReference>
<dbReference type="GeneID" id="5721494"/>
<dbReference type="PANTHER" id="PTHR43081">
    <property type="entry name" value="ADENYLATE CYCLASE, TERMINAL-DIFFERENTIATION SPECIFIC-RELATED"/>
    <property type="match status" value="1"/>
</dbReference>
<dbReference type="InterPro" id="IPR029787">
    <property type="entry name" value="Nucleotide_cyclase"/>
</dbReference>
<feature type="domain" description="Guanylate cyclase" evidence="2">
    <location>
        <begin position="680"/>
        <end position="738"/>
    </location>
</feature>
<gene>
    <name evidence="3" type="ORF">CHLRE_16g677050v5</name>
</gene>
<accession>A0A2K3CVB7</accession>
<evidence type="ECO:0000313" key="4">
    <source>
        <dbReference type="Proteomes" id="UP000006906"/>
    </source>
</evidence>
<dbReference type="Pfam" id="PF13416">
    <property type="entry name" value="SBP_bac_8"/>
    <property type="match status" value="1"/>
</dbReference>
<feature type="region of interest" description="Disordered" evidence="1">
    <location>
        <begin position="795"/>
        <end position="828"/>
    </location>
</feature>
<evidence type="ECO:0000259" key="2">
    <source>
        <dbReference type="PROSITE" id="PS50125"/>
    </source>
</evidence>
<evidence type="ECO:0000256" key="1">
    <source>
        <dbReference type="SAM" id="MobiDB-lite"/>
    </source>
</evidence>
<proteinExistence type="predicted"/>
<organism evidence="3 4">
    <name type="scientific">Chlamydomonas reinhardtii</name>
    <name type="common">Chlamydomonas smithii</name>
    <dbReference type="NCBI Taxonomy" id="3055"/>
    <lineage>
        <taxon>Eukaryota</taxon>
        <taxon>Viridiplantae</taxon>
        <taxon>Chlorophyta</taxon>
        <taxon>core chlorophytes</taxon>
        <taxon>Chlorophyceae</taxon>
        <taxon>CS clade</taxon>
        <taxon>Chlamydomonadales</taxon>
        <taxon>Chlamydomonadaceae</taxon>
        <taxon>Chlamydomonas</taxon>
    </lineage>
</organism>
<reference evidence="3 4" key="1">
    <citation type="journal article" date="2007" name="Science">
        <title>The Chlamydomonas genome reveals the evolution of key animal and plant functions.</title>
        <authorList>
            <person name="Merchant S.S."/>
            <person name="Prochnik S.E."/>
            <person name="Vallon O."/>
            <person name="Harris E.H."/>
            <person name="Karpowicz S.J."/>
            <person name="Witman G.B."/>
            <person name="Terry A."/>
            <person name="Salamov A."/>
            <person name="Fritz-Laylin L.K."/>
            <person name="Marechal-Drouard L."/>
            <person name="Marshall W.F."/>
            <person name="Qu L.H."/>
            <person name="Nelson D.R."/>
            <person name="Sanderfoot A.A."/>
            <person name="Spalding M.H."/>
            <person name="Kapitonov V.V."/>
            <person name="Ren Q."/>
            <person name="Ferris P."/>
            <person name="Lindquist E."/>
            <person name="Shapiro H."/>
            <person name="Lucas S.M."/>
            <person name="Grimwood J."/>
            <person name="Schmutz J."/>
            <person name="Cardol P."/>
            <person name="Cerutti H."/>
            <person name="Chanfreau G."/>
            <person name="Chen C.L."/>
            <person name="Cognat V."/>
            <person name="Croft M.T."/>
            <person name="Dent R."/>
            <person name="Dutcher S."/>
            <person name="Fernandez E."/>
            <person name="Fukuzawa H."/>
            <person name="Gonzalez-Ballester D."/>
            <person name="Gonzalez-Halphen D."/>
            <person name="Hallmann A."/>
            <person name="Hanikenne M."/>
            <person name="Hippler M."/>
            <person name="Inwood W."/>
            <person name="Jabbari K."/>
            <person name="Kalanon M."/>
            <person name="Kuras R."/>
            <person name="Lefebvre P.A."/>
            <person name="Lemaire S.D."/>
            <person name="Lobanov A.V."/>
            <person name="Lohr M."/>
            <person name="Manuell A."/>
            <person name="Meier I."/>
            <person name="Mets L."/>
            <person name="Mittag M."/>
            <person name="Mittelmeier T."/>
            <person name="Moroney J.V."/>
            <person name="Moseley J."/>
            <person name="Napoli C."/>
            <person name="Nedelcu A.M."/>
            <person name="Niyogi K."/>
            <person name="Novoselov S.V."/>
            <person name="Paulsen I.T."/>
            <person name="Pazour G."/>
            <person name="Purton S."/>
            <person name="Ral J.P."/>
            <person name="Riano-Pachon D.M."/>
            <person name="Riekhof W."/>
            <person name="Rymarquis L."/>
            <person name="Schroda M."/>
            <person name="Stern D."/>
            <person name="Umen J."/>
            <person name="Willows R."/>
            <person name="Wilson N."/>
            <person name="Zimmer S.L."/>
            <person name="Allmer J."/>
            <person name="Balk J."/>
            <person name="Bisova K."/>
            <person name="Chen C.J."/>
            <person name="Elias M."/>
            <person name="Gendler K."/>
            <person name="Hauser C."/>
            <person name="Lamb M.R."/>
            <person name="Ledford H."/>
            <person name="Long J.C."/>
            <person name="Minagawa J."/>
            <person name="Page M.D."/>
            <person name="Pan J."/>
            <person name="Pootakham W."/>
            <person name="Roje S."/>
            <person name="Rose A."/>
            <person name="Stahlberg E."/>
            <person name="Terauchi A.M."/>
            <person name="Yang P."/>
            <person name="Ball S."/>
            <person name="Bowler C."/>
            <person name="Dieckmann C.L."/>
            <person name="Gladyshev V.N."/>
            <person name="Green P."/>
            <person name="Jorgensen R."/>
            <person name="Mayfield S."/>
            <person name="Mueller-Roeber B."/>
            <person name="Rajamani S."/>
            <person name="Sayre R.T."/>
            <person name="Brokstein P."/>
            <person name="Dubchak I."/>
            <person name="Goodstein D."/>
            <person name="Hornick L."/>
            <person name="Huang Y.W."/>
            <person name="Jhaveri J."/>
            <person name="Luo Y."/>
            <person name="Martinez D."/>
            <person name="Ngau W.C."/>
            <person name="Otillar B."/>
            <person name="Poliakov A."/>
            <person name="Porter A."/>
            <person name="Szajkowski L."/>
            <person name="Werner G."/>
            <person name="Zhou K."/>
            <person name="Grigoriev I.V."/>
            <person name="Rokhsar D.S."/>
            <person name="Grossman A.R."/>
        </authorList>
    </citation>
    <scope>NUCLEOTIDE SEQUENCE [LARGE SCALE GENOMIC DNA]</scope>
    <source>
        <strain evidence="4">CC-503</strain>
    </source>
</reference>
<dbReference type="InterPro" id="IPR006059">
    <property type="entry name" value="SBP"/>
</dbReference>
<dbReference type="ExpressionAtlas" id="A0A2K3CVB7">
    <property type="expression patterns" value="baseline and differential"/>
</dbReference>
<dbReference type="KEGG" id="cre:CHLRE_16g677050v5"/>
<evidence type="ECO:0000313" key="3">
    <source>
        <dbReference type="EMBL" id="PNW72222.1"/>
    </source>
</evidence>
<dbReference type="Gene3D" id="3.30.70.1230">
    <property type="entry name" value="Nucleotide cyclase"/>
    <property type="match status" value="2"/>
</dbReference>
<dbReference type="PROSITE" id="PS50125">
    <property type="entry name" value="GUANYLATE_CYCLASE_2"/>
    <property type="match status" value="1"/>
</dbReference>
<dbReference type="PANTHER" id="PTHR43081:SF1">
    <property type="entry name" value="ADENYLATE CYCLASE, TERMINAL-DIFFERENTIATION SPECIFIC"/>
    <property type="match status" value="1"/>
</dbReference>
<dbReference type="Proteomes" id="UP000006906">
    <property type="component" value="Chromosome 16"/>
</dbReference>
<dbReference type="GO" id="GO:0006171">
    <property type="term" value="P:cAMP biosynthetic process"/>
    <property type="evidence" value="ECO:0000318"/>
    <property type="project" value="GO_Central"/>
</dbReference>
<feature type="compositionally biased region" description="Gly residues" evidence="1">
    <location>
        <begin position="1196"/>
        <end position="1207"/>
    </location>
</feature>
<protein>
    <recommendedName>
        <fullName evidence="2">Guanylate cyclase domain-containing protein</fullName>
    </recommendedName>
</protein>
<dbReference type="InterPro" id="IPR050697">
    <property type="entry name" value="Adenylyl/Guanylyl_Cyclase_3/4"/>
</dbReference>
<dbReference type="InterPro" id="IPR001054">
    <property type="entry name" value="A/G_cyclase"/>
</dbReference>
<dbReference type="Gene3D" id="3.40.190.10">
    <property type="entry name" value="Periplasmic binding protein-like II"/>
    <property type="match status" value="1"/>
</dbReference>
<dbReference type="SMART" id="SM00044">
    <property type="entry name" value="CYCc"/>
    <property type="match status" value="1"/>
</dbReference>
<feature type="region of interest" description="Disordered" evidence="1">
    <location>
        <begin position="1318"/>
        <end position="1360"/>
    </location>
</feature>
<feature type="compositionally biased region" description="Polar residues" evidence="1">
    <location>
        <begin position="805"/>
        <end position="825"/>
    </location>
</feature>
<dbReference type="Pfam" id="PF00211">
    <property type="entry name" value="Guanylate_cyc"/>
    <property type="match status" value="1"/>
</dbReference>
<keyword evidence="4" id="KW-1185">Reference proteome</keyword>
<feature type="region of interest" description="Disordered" evidence="1">
    <location>
        <begin position="1191"/>
        <end position="1221"/>
    </location>
</feature>
<dbReference type="OrthoDB" id="568473at2759"/>
<dbReference type="SUPFAM" id="SSF55073">
    <property type="entry name" value="Nucleotide cyclase"/>
    <property type="match status" value="2"/>
</dbReference>